<evidence type="ECO:0000313" key="4">
    <source>
        <dbReference type="Proteomes" id="UP000237105"/>
    </source>
</evidence>
<proteinExistence type="predicted"/>
<sequence>MERAGCVSSFFQFPSITPLPAPNFFSSYYLIASLAWLGLASLGVITVIRINFGIRASIKKILGMAPNTRVELVQDEMKEFRCHREKSGIAPPPPHPAATAQPDAGRRLPT</sequence>
<evidence type="ECO:0008006" key="5">
    <source>
        <dbReference type="Google" id="ProtNLM"/>
    </source>
</evidence>
<accession>A0A2P5DY44</accession>
<organism evidence="3 4">
    <name type="scientific">Parasponia andersonii</name>
    <name type="common">Sponia andersonii</name>
    <dbReference type="NCBI Taxonomy" id="3476"/>
    <lineage>
        <taxon>Eukaryota</taxon>
        <taxon>Viridiplantae</taxon>
        <taxon>Streptophyta</taxon>
        <taxon>Embryophyta</taxon>
        <taxon>Tracheophyta</taxon>
        <taxon>Spermatophyta</taxon>
        <taxon>Magnoliopsida</taxon>
        <taxon>eudicotyledons</taxon>
        <taxon>Gunneridae</taxon>
        <taxon>Pentapetalae</taxon>
        <taxon>rosids</taxon>
        <taxon>fabids</taxon>
        <taxon>Rosales</taxon>
        <taxon>Cannabaceae</taxon>
        <taxon>Parasponia</taxon>
    </lineage>
</organism>
<dbReference type="AlphaFoldDB" id="A0A2P5DY44"/>
<dbReference type="Proteomes" id="UP000237105">
    <property type="component" value="Unassembled WGS sequence"/>
</dbReference>
<evidence type="ECO:0000313" key="3">
    <source>
        <dbReference type="EMBL" id="PON78193.1"/>
    </source>
</evidence>
<gene>
    <name evidence="3" type="ORF">PanWU01x14_021750</name>
</gene>
<keyword evidence="2" id="KW-0812">Transmembrane</keyword>
<reference evidence="4" key="1">
    <citation type="submission" date="2016-06" db="EMBL/GenBank/DDBJ databases">
        <title>Parallel loss of symbiosis genes in relatives of nitrogen-fixing non-legume Parasponia.</title>
        <authorList>
            <person name="Van Velzen R."/>
            <person name="Holmer R."/>
            <person name="Bu F."/>
            <person name="Rutten L."/>
            <person name="Van Zeijl A."/>
            <person name="Liu W."/>
            <person name="Santuari L."/>
            <person name="Cao Q."/>
            <person name="Sharma T."/>
            <person name="Shen D."/>
            <person name="Roswanjaya Y."/>
            <person name="Wardhani T."/>
            <person name="Kalhor M.S."/>
            <person name="Jansen J."/>
            <person name="Van den Hoogen J."/>
            <person name="Gungor B."/>
            <person name="Hartog M."/>
            <person name="Hontelez J."/>
            <person name="Verver J."/>
            <person name="Yang W.-C."/>
            <person name="Schijlen E."/>
            <person name="Repin R."/>
            <person name="Schilthuizen M."/>
            <person name="Schranz E."/>
            <person name="Heidstra R."/>
            <person name="Miyata K."/>
            <person name="Fedorova E."/>
            <person name="Kohlen W."/>
            <person name="Bisseling T."/>
            <person name="Smit S."/>
            <person name="Geurts R."/>
        </authorList>
    </citation>
    <scope>NUCLEOTIDE SEQUENCE [LARGE SCALE GENOMIC DNA]</scope>
    <source>
        <strain evidence="4">cv. WU1-14</strain>
    </source>
</reference>
<feature type="region of interest" description="Disordered" evidence="1">
    <location>
        <begin position="84"/>
        <end position="110"/>
    </location>
</feature>
<evidence type="ECO:0000256" key="2">
    <source>
        <dbReference type="SAM" id="Phobius"/>
    </source>
</evidence>
<keyword evidence="2" id="KW-1133">Transmembrane helix</keyword>
<feature type="transmembrane region" description="Helical" evidence="2">
    <location>
        <begin position="28"/>
        <end position="52"/>
    </location>
</feature>
<name>A0A2P5DY44_PARAD</name>
<dbReference type="EMBL" id="JXTB01000010">
    <property type="protein sequence ID" value="PON78193.1"/>
    <property type="molecule type" value="Genomic_DNA"/>
</dbReference>
<evidence type="ECO:0000256" key="1">
    <source>
        <dbReference type="SAM" id="MobiDB-lite"/>
    </source>
</evidence>
<protein>
    <recommendedName>
        <fullName evidence="5">Transmembrane protein</fullName>
    </recommendedName>
</protein>
<keyword evidence="2" id="KW-0472">Membrane</keyword>
<keyword evidence="4" id="KW-1185">Reference proteome</keyword>
<comment type="caution">
    <text evidence="3">The sequence shown here is derived from an EMBL/GenBank/DDBJ whole genome shotgun (WGS) entry which is preliminary data.</text>
</comment>